<accession>A0A7I7QD82</accession>
<gene>
    <name evidence="2" type="ORF">MSTO_42670</name>
</gene>
<protein>
    <submittedName>
        <fullName evidence="2">Uncharacterized protein</fullName>
    </submittedName>
</protein>
<dbReference type="KEGG" id="msto:MSTO_42670"/>
<name>A0A7I7QD82_9MYCO</name>
<proteinExistence type="predicted"/>
<dbReference type="AlphaFoldDB" id="A0A7I7QD82"/>
<reference evidence="2 3" key="1">
    <citation type="journal article" date="2019" name="Emerg. Microbes Infect.">
        <title>Comprehensive subspecies identification of 175 nontuberculous mycobacteria species based on 7547 genomic profiles.</title>
        <authorList>
            <person name="Matsumoto Y."/>
            <person name="Kinjo T."/>
            <person name="Motooka D."/>
            <person name="Nabeya D."/>
            <person name="Jung N."/>
            <person name="Uechi K."/>
            <person name="Horii T."/>
            <person name="Iida T."/>
            <person name="Fujita J."/>
            <person name="Nakamura S."/>
        </authorList>
    </citation>
    <scope>NUCLEOTIDE SEQUENCE [LARGE SCALE GENOMIC DNA]</scope>
    <source>
        <strain evidence="2 3">JCM 17783</strain>
    </source>
</reference>
<evidence type="ECO:0000256" key="1">
    <source>
        <dbReference type="SAM" id="MobiDB-lite"/>
    </source>
</evidence>
<dbReference type="EMBL" id="AP022587">
    <property type="protein sequence ID" value="BBY24062.1"/>
    <property type="molecule type" value="Genomic_DNA"/>
</dbReference>
<dbReference type="Proteomes" id="UP000467130">
    <property type="component" value="Chromosome"/>
</dbReference>
<organism evidence="2 3">
    <name type="scientific">Mycobacterium stomatepiae</name>
    <dbReference type="NCBI Taxonomy" id="470076"/>
    <lineage>
        <taxon>Bacteria</taxon>
        <taxon>Bacillati</taxon>
        <taxon>Actinomycetota</taxon>
        <taxon>Actinomycetes</taxon>
        <taxon>Mycobacteriales</taxon>
        <taxon>Mycobacteriaceae</taxon>
        <taxon>Mycobacterium</taxon>
        <taxon>Mycobacterium simiae complex</taxon>
    </lineage>
</organism>
<keyword evidence="3" id="KW-1185">Reference proteome</keyword>
<evidence type="ECO:0000313" key="2">
    <source>
        <dbReference type="EMBL" id="BBY24062.1"/>
    </source>
</evidence>
<feature type="region of interest" description="Disordered" evidence="1">
    <location>
        <begin position="1"/>
        <end position="53"/>
    </location>
</feature>
<sequence length="97" mass="10562">MPGTGSGEELFITGADEKQPEVTYRSKTGVRRGPGDTGEVQGEPGRDEIDDYPIRPLPGAANAALIPKDMHRKTLMPQSISCLLVDMLAELGDRRPW</sequence>
<evidence type="ECO:0000313" key="3">
    <source>
        <dbReference type="Proteomes" id="UP000467130"/>
    </source>
</evidence>